<evidence type="ECO:0000313" key="7">
    <source>
        <dbReference type="Proteomes" id="UP000027186"/>
    </source>
</evidence>
<sequence length="228" mass="24914">MQAKDVMTSPVITVALDTPVPDIAELLLTHRISGLPVVDQDGRAVGIISEGDLLRRVETGTDRPRARWLEMLVGRNVQAADFLKTHGRCARDVMSRPVQAVSPDTEIAEIADLMEDKRIKRAPVLIDGRPVGIISRANLLHGLLRNRRGATGFGASGDEAIRAALLEALDGQSWVDLDRINIVVNDGVVQLWGMVDSEEQRRALHTAASGVSGVKRVEEHLNRNRFVG</sequence>
<dbReference type="InterPro" id="IPR051257">
    <property type="entry name" value="Diverse_CBS-Domain"/>
</dbReference>
<dbReference type="SUPFAM" id="SSF54631">
    <property type="entry name" value="CBS-domain pair"/>
    <property type="match status" value="1"/>
</dbReference>
<feature type="domain" description="CBS" evidence="4">
    <location>
        <begin position="94"/>
        <end position="151"/>
    </location>
</feature>
<evidence type="ECO:0000313" key="5">
    <source>
        <dbReference type="EMBL" id="AIB15120.1"/>
    </source>
</evidence>
<reference evidence="5 7" key="1">
    <citation type="journal article" date="2014" name="Genome Announc.">
        <title>Complete Genome Sequence of the Model Rhizosphere Strain Azospirillum brasilense Az39, Successfully Applied in Agriculture.</title>
        <authorList>
            <person name="Rivera D."/>
            <person name="Revale S."/>
            <person name="Molina R."/>
            <person name="Gualpa J."/>
            <person name="Puente M."/>
            <person name="Maroniche G."/>
            <person name="Paris G."/>
            <person name="Baker D."/>
            <person name="Clavijo B."/>
            <person name="McLay K."/>
            <person name="Spaepen S."/>
            <person name="Perticari A."/>
            <person name="Vazquez M."/>
            <person name="Wisniewski-Dye F."/>
            <person name="Watkins C."/>
            <person name="Martinez-Abarca F."/>
            <person name="Vanderleyden J."/>
            <person name="Cassan F."/>
        </authorList>
    </citation>
    <scope>NUCLEOTIDE SEQUENCE [LARGE SCALE GENOMIC DNA]</scope>
    <source>
        <strain evidence="5 7">Az39</strain>
        <plasmid evidence="5">AbAZ39_p2</plasmid>
    </source>
</reference>
<evidence type="ECO:0000313" key="8">
    <source>
        <dbReference type="Proteomes" id="UP000325333"/>
    </source>
</evidence>
<dbReference type="PANTHER" id="PTHR43080:SF26">
    <property type="entry name" value="REGULATORY PROTEIN"/>
    <property type="match status" value="1"/>
</dbReference>
<dbReference type="CDD" id="cd04586">
    <property type="entry name" value="CBS_pair_BON_assoc"/>
    <property type="match status" value="1"/>
</dbReference>
<dbReference type="RefSeq" id="WP_040136478.1">
    <property type="nucleotide sequence ID" value="NZ_CP007795.1"/>
</dbReference>
<reference evidence="6 8" key="2">
    <citation type="submission" date="2019-07" db="EMBL/GenBank/DDBJ databases">
        <title>Genome sequencing of the stress-tolerant strain Azospirillum brasilense Az19.</title>
        <authorList>
            <person name="Maroniche G.A."/>
            <person name="Garcia J.E."/>
            <person name="Pagnussat L."/>
            <person name="Amenta M."/>
            <person name="Creus C.M."/>
        </authorList>
    </citation>
    <scope>NUCLEOTIDE SEQUENCE [LARGE SCALE GENOMIC DNA]</scope>
    <source>
        <strain evidence="6 8">Az19</strain>
    </source>
</reference>
<dbReference type="PIRSF" id="PIRSF036990">
    <property type="entry name" value="UCP036990_CBS_BON"/>
    <property type="match status" value="1"/>
</dbReference>
<evidence type="ECO:0000313" key="6">
    <source>
        <dbReference type="EMBL" id="KAA1057649.1"/>
    </source>
</evidence>
<dbReference type="InterPro" id="IPR000644">
    <property type="entry name" value="CBS_dom"/>
</dbReference>
<dbReference type="EMBL" id="VEWN01000002">
    <property type="protein sequence ID" value="KAA1057649.1"/>
    <property type="molecule type" value="Genomic_DNA"/>
</dbReference>
<dbReference type="Pfam" id="PF04972">
    <property type="entry name" value="BON"/>
    <property type="match status" value="1"/>
</dbReference>
<dbReference type="Gene3D" id="3.10.580.10">
    <property type="entry name" value="CBS-domain"/>
    <property type="match status" value="1"/>
</dbReference>
<dbReference type="PROSITE" id="PS50914">
    <property type="entry name" value="BON"/>
    <property type="match status" value="1"/>
</dbReference>
<dbReference type="AlphaFoldDB" id="A0A060DQZ0"/>
<organism evidence="5 7">
    <name type="scientific">Azospirillum argentinense</name>
    <dbReference type="NCBI Taxonomy" id="2970906"/>
    <lineage>
        <taxon>Bacteria</taxon>
        <taxon>Pseudomonadati</taxon>
        <taxon>Pseudomonadota</taxon>
        <taxon>Alphaproteobacteria</taxon>
        <taxon>Rhodospirillales</taxon>
        <taxon>Azospirillaceae</taxon>
        <taxon>Azospirillum</taxon>
    </lineage>
</organism>
<protein>
    <recommendedName>
        <fullName evidence="9">CBS domain-containing protein</fullName>
    </recommendedName>
</protein>
<dbReference type="PANTHER" id="PTHR43080">
    <property type="entry name" value="CBS DOMAIN-CONTAINING PROTEIN CBSX3, MITOCHONDRIAL"/>
    <property type="match status" value="1"/>
</dbReference>
<name>A0A060DQZ0_9PROT</name>
<keyword evidence="5" id="KW-0614">Plasmid</keyword>
<dbReference type="SMART" id="SM00116">
    <property type="entry name" value="CBS"/>
    <property type="match status" value="2"/>
</dbReference>
<accession>A0A5B0L042</accession>
<evidence type="ECO:0000256" key="1">
    <source>
        <dbReference type="ARBA" id="ARBA00023122"/>
    </source>
</evidence>
<dbReference type="Gene3D" id="3.30.1340.30">
    <property type="match status" value="1"/>
</dbReference>
<evidence type="ECO:0000259" key="3">
    <source>
        <dbReference type="PROSITE" id="PS50914"/>
    </source>
</evidence>
<dbReference type="KEGG" id="abq:ABAZ39_24825"/>
<proteinExistence type="predicted"/>
<dbReference type="SMART" id="SM00749">
    <property type="entry name" value="BON"/>
    <property type="match status" value="1"/>
</dbReference>
<feature type="domain" description="CBS" evidence="4">
    <location>
        <begin position="7"/>
        <end position="63"/>
    </location>
</feature>
<dbReference type="InterPro" id="IPR014004">
    <property type="entry name" value="Transpt-assoc_nodulatn_dom_bac"/>
</dbReference>
<evidence type="ECO:0008006" key="9">
    <source>
        <dbReference type="Google" id="ProtNLM"/>
    </source>
</evidence>
<dbReference type="OrthoDB" id="9783590at2"/>
<keyword evidence="1 2" id="KW-0129">CBS domain</keyword>
<evidence type="ECO:0000259" key="4">
    <source>
        <dbReference type="PROSITE" id="PS51371"/>
    </source>
</evidence>
<gene>
    <name evidence="5" type="ORF">ABAZ39_24825</name>
    <name evidence="6" type="ORF">FH063_001817</name>
</gene>
<feature type="domain" description="BON" evidence="3">
    <location>
        <begin position="157"/>
        <end position="225"/>
    </location>
</feature>
<accession>A0A060DQZ0</accession>
<geneLocation type="plasmid" evidence="5 7">
    <name>AbAZ39_p2</name>
</geneLocation>
<dbReference type="EMBL" id="CP007795">
    <property type="protein sequence ID" value="AIB15120.1"/>
    <property type="molecule type" value="Genomic_DNA"/>
</dbReference>
<dbReference type="InterPro" id="IPR017080">
    <property type="entry name" value="UCP036990_CBS_BON"/>
</dbReference>
<dbReference type="Pfam" id="PF00571">
    <property type="entry name" value="CBS"/>
    <property type="match status" value="2"/>
</dbReference>
<dbReference type="Proteomes" id="UP000027186">
    <property type="component" value="Plasmid AbAZ39_p2"/>
</dbReference>
<dbReference type="InterPro" id="IPR046342">
    <property type="entry name" value="CBS_dom_sf"/>
</dbReference>
<dbReference type="Proteomes" id="UP000325333">
    <property type="component" value="Unassembled WGS sequence"/>
</dbReference>
<dbReference type="PROSITE" id="PS51371">
    <property type="entry name" value="CBS"/>
    <property type="match status" value="2"/>
</dbReference>
<evidence type="ECO:0000256" key="2">
    <source>
        <dbReference type="PROSITE-ProRule" id="PRU00703"/>
    </source>
</evidence>
<dbReference type="InterPro" id="IPR007055">
    <property type="entry name" value="BON_dom"/>
</dbReference>